<dbReference type="EMBL" id="HG807565">
    <property type="protein sequence ID" value="CDW60931.1"/>
    <property type="molecule type" value="Genomic_DNA"/>
</dbReference>
<evidence type="ECO:0000256" key="3">
    <source>
        <dbReference type="ARBA" id="ARBA00012483"/>
    </source>
</evidence>
<dbReference type="PROSITE" id="PS00518">
    <property type="entry name" value="ZF_RING_1"/>
    <property type="match status" value="1"/>
</dbReference>
<feature type="domain" description="RING-type" evidence="10">
    <location>
        <begin position="36"/>
        <end position="76"/>
    </location>
</feature>
<evidence type="ECO:0000256" key="4">
    <source>
        <dbReference type="ARBA" id="ARBA00022679"/>
    </source>
</evidence>
<dbReference type="CDD" id="cd16531">
    <property type="entry name" value="RING-HC_RING1-like"/>
    <property type="match status" value="1"/>
</dbReference>
<evidence type="ECO:0000256" key="9">
    <source>
        <dbReference type="SAM" id="MobiDB-lite"/>
    </source>
</evidence>
<dbReference type="OrthoDB" id="5847394at2759"/>
<evidence type="ECO:0000256" key="2">
    <source>
        <dbReference type="ARBA" id="ARBA00004906"/>
    </source>
</evidence>
<organism evidence="12 13">
    <name type="scientific">Trichuris trichiura</name>
    <name type="common">Whipworm</name>
    <name type="synonym">Trichocephalus trichiurus</name>
    <dbReference type="NCBI Taxonomy" id="36087"/>
    <lineage>
        <taxon>Eukaryota</taxon>
        <taxon>Metazoa</taxon>
        <taxon>Ecdysozoa</taxon>
        <taxon>Nematoda</taxon>
        <taxon>Enoplea</taxon>
        <taxon>Dorylaimia</taxon>
        <taxon>Trichinellida</taxon>
        <taxon>Trichuridae</taxon>
        <taxon>Trichuris</taxon>
    </lineage>
</organism>
<dbReference type="GO" id="GO:0000151">
    <property type="term" value="C:ubiquitin ligase complex"/>
    <property type="evidence" value="ECO:0007669"/>
    <property type="project" value="InterPro"/>
</dbReference>
<gene>
    <name evidence="12" type="ORF">TTRE_0000933601</name>
</gene>
<feature type="domain" description="SP-RING-type" evidence="11">
    <location>
        <begin position="18"/>
        <end position="104"/>
    </location>
</feature>
<dbReference type="AlphaFoldDB" id="A0A077ZKQ0"/>
<evidence type="ECO:0000256" key="6">
    <source>
        <dbReference type="ARBA" id="ARBA00022771"/>
    </source>
</evidence>
<evidence type="ECO:0000256" key="8">
    <source>
        <dbReference type="PROSITE-ProRule" id="PRU00452"/>
    </source>
</evidence>
<dbReference type="STRING" id="36087.A0A077ZKQ0"/>
<dbReference type="InterPro" id="IPR001841">
    <property type="entry name" value="Znf_RING"/>
</dbReference>
<feature type="compositionally biased region" description="Polar residues" evidence="9">
    <location>
        <begin position="116"/>
        <end position="130"/>
    </location>
</feature>
<dbReference type="EC" id="2.3.2.27" evidence="3"/>
<dbReference type="Pfam" id="PF13923">
    <property type="entry name" value="zf-C3HC4_2"/>
    <property type="match status" value="1"/>
</dbReference>
<comment type="pathway">
    <text evidence="2">Protein modification; protein ubiquitination.</text>
</comment>
<evidence type="ECO:0000259" key="10">
    <source>
        <dbReference type="PROSITE" id="PS50089"/>
    </source>
</evidence>
<evidence type="ECO:0000313" key="12">
    <source>
        <dbReference type="EMBL" id="CDW60931.1"/>
    </source>
</evidence>
<dbReference type="SMART" id="SM00184">
    <property type="entry name" value="RING"/>
    <property type="match status" value="1"/>
</dbReference>
<reference evidence="12" key="2">
    <citation type="submission" date="2014-03" db="EMBL/GenBank/DDBJ databases">
        <title>The whipworm genome and dual-species transcriptomics of an intimate host-pathogen interaction.</title>
        <authorList>
            <person name="Foth B.J."/>
            <person name="Tsai I.J."/>
            <person name="Reid A.J."/>
            <person name="Bancroft A.J."/>
            <person name="Nichol S."/>
            <person name="Tracey A."/>
            <person name="Holroyd N."/>
            <person name="Cotton J.A."/>
            <person name="Stanley E.J."/>
            <person name="Zarowiecki M."/>
            <person name="Liu J.Z."/>
            <person name="Huckvale T."/>
            <person name="Cooper P.J."/>
            <person name="Grencis R.K."/>
            <person name="Berriman M."/>
        </authorList>
    </citation>
    <scope>NUCLEOTIDE SEQUENCE [LARGE SCALE GENOMIC DNA]</scope>
</reference>
<accession>A0A077ZKQ0</accession>
<dbReference type="InterPro" id="IPR043540">
    <property type="entry name" value="RING1/RING2"/>
</dbReference>
<feature type="region of interest" description="Disordered" evidence="9">
    <location>
        <begin position="109"/>
        <end position="130"/>
    </location>
</feature>
<dbReference type="InterPro" id="IPR013083">
    <property type="entry name" value="Znf_RING/FYVE/PHD"/>
</dbReference>
<keyword evidence="7" id="KW-0862">Zinc</keyword>
<dbReference type="GO" id="GO:0003682">
    <property type="term" value="F:chromatin binding"/>
    <property type="evidence" value="ECO:0007669"/>
    <property type="project" value="TreeGrafter"/>
</dbReference>
<dbReference type="PROSITE" id="PS51044">
    <property type="entry name" value="ZF_SP_RING"/>
    <property type="match status" value="1"/>
</dbReference>
<keyword evidence="13" id="KW-1185">Reference proteome</keyword>
<evidence type="ECO:0000256" key="1">
    <source>
        <dbReference type="ARBA" id="ARBA00000900"/>
    </source>
</evidence>
<dbReference type="InterPro" id="IPR017907">
    <property type="entry name" value="Znf_RING_CS"/>
</dbReference>
<dbReference type="UniPathway" id="UPA00143"/>
<dbReference type="GO" id="GO:0008270">
    <property type="term" value="F:zinc ion binding"/>
    <property type="evidence" value="ECO:0007669"/>
    <property type="project" value="UniProtKB-KW"/>
</dbReference>
<dbReference type="GO" id="GO:0031519">
    <property type="term" value="C:PcG protein complex"/>
    <property type="evidence" value="ECO:0007669"/>
    <property type="project" value="TreeGrafter"/>
</dbReference>
<proteinExistence type="predicted"/>
<keyword evidence="4" id="KW-0808">Transferase</keyword>
<dbReference type="GO" id="GO:0061630">
    <property type="term" value="F:ubiquitin protein ligase activity"/>
    <property type="evidence" value="ECO:0007669"/>
    <property type="project" value="UniProtKB-EC"/>
</dbReference>
<dbReference type="GO" id="GO:0016567">
    <property type="term" value="P:protein ubiquitination"/>
    <property type="evidence" value="ECO:0007669"/>
    <property type="project" value="UniProtKB-UniPathway"/>
</dbReference>
<evidence type="ECO:0000256" key="7">
    <source>
        <dbReference type="ARBA" id="ARBA00022833"/>
    </source>
</evidence>
<keyword evidence="6 8" id="KW-0863">Zinc-finger</keyword>
<dbReference type="InterPro" id="IPR004181">
    <property type="entry name" value="Znf_MIZ"/>
</dbReference>
<dbReference type="PANTHER" id="PTHR46076:SF3">
    <property type="entry name" value="E3 UBIQUITIN-PROTEIN LIGASE RING1"/>
    <property type="match status" value="1"/>
</dbReference>
<protein>
    <recommendedName>
        <fullName evidence="3">RING-type E3 ubiquitin transferase</fullName>
        <ecNumber evidence="3">2.3.2.27</ecNumber>
    </recommendedName>
</protein>
<dbReference type="Gene3D" id="3.10.20.90">
    <property type="entry name" value="Phosphatidylinositol 3-kinase Catalytic Subunit, Chain A, domain 1"/>
    <property type="match status" value="1"/>
</dbReference>
<comment type="catalytic activity">
    <reaction evidence="1">
        <text>S-ubiquitinyl-[E2 ubiquitin-conjugating enzyme]-L-cysteine + [acceptor protein]-L-lysine = [E2 ubiquitin-conjugating enzyme]-L-cysteine + N(6)-ubiquitinyl-[acceptor protein]-L-lysine.</text>
        <dbReference type="EC" id="2.3.2.27"/>
    </reaction>
</comment>
<reference evidence="12" key="1">
    <citation type="submission" date="2014-01" db="EMBL/GenBank/DDBJ databases">
        <authorList>
            <person name="Aslett M."/>
        </authorList>
    </citation>
    <scope>NUCLEOTIDE SEQUENCE</scope>
</reference>
<name>A0A077ZKQ0_TRITR</name>
<evidence type="ECO:0000256" key="5">
    <source>
        <dbReference type="ARBA" id="ARBA00022723"/>
    </source>
</evidence>
<dbReference type="PROSITE" id="PS50089">
    <property type="entry name" value="ZF_RING_2"/>
    <property type="match status" value="1"/>
</dbReference>
<dbReference type="PANTHER" id="PTHR46076">
    <property type="entry name" value="E3 UBIQUITIN-PROTEIN LIGASE RING1 / RING 2 FAMILY MEMBER"/>
    <property type="match status" value="1"/>
</dbReference>
<evidence type="ECO:0000313" key="13">
    <source>
        <dbReference type="Proteomes" id="UP000030665"/>
    </source>
</evidence>
<sequence>MERHIYDFVRQPRILPSETDEVVVIFPRTLRAELTCPICLDILKETVRSKECLHRFCKECIGRALRTGNRECPTCRAKLPSKRSLVPDPTYDSIINIISESCQQSAAQLDAPEGESNASEPTCSSRLSGSTLIPTESPEDQILFHLLPYPGMLLSKFSANASRILVRPHFVRACSVTCTIAHLKKFLMMRAAVDLLTKADDETSKNAEQLIRQNIQEITICARAGNELISLNSLDSMNILTVFSRFRSSGLTFPLQFYYYYHEVGTSGRSRPPSPLEVMGLGFK</sequence>
<dbReference type="Proteomes" id="UP000030665">
    <property type="component" value="Unassembled WGS sequence"/>
</dbReference>
<evidence type="ECO:0000259" key="11">
    <source>
        <dbReference type="PROSITE" id="PS51044"/>
    </source>
</evidence>
<keyword evidence="5" id="KW-0479">Metal-binding</keyword>
<dbReference type="Gene3D" id="3.30.40.10">
    <property type="entry name" value="Zinc/RING finger domain, C3HC4 (zinc finger)"/>
    <property type="match status" value="1"/>
</dbReference>
<dbReference type="SUPFAM" id="SSF57850">
    <property type="entry name" value="RING/U-box"/>
    <property type="match status" value="1"/>
</dbReference>